<organism evidence="1 2">
    <name type="scientific">Pseudobacteriovorax antillogorgiicola</name>
    <dbReference type="NCBI Taxonomy" id="1513793"/>
    <lineage>
        <taxon>Bacteria</taxon>
        <taxon>Pseudomonadati</taxon>
        <taxon>Bdellovibrionota</taxon>
        <taxon>Oligoflexia</taxon>
        <taxon>Oligoflexales</taxon>
        <taxon>Pseudobacteriovoracaceae</taxon>
        <taxon>Pseudobacteriovorax</taxon>
    </lineage>
</organism>
<dbReference type="Proteomes" id="UP000192907">
    <property type="component" value="Unassembled WGS sequence"/>
</dbReference>
<dbReference type="OrthoDB" id="9793188at2"/>
<dbReference type="InterPro" id="IPR025358">
    <property type="entry name" value="DUF4262"/>
</dbReference>
<reference evidence="2" key="1">
    <citation type="submission" date="2017-04" db="EMBL/GenBank/DDBJ databases">
        <authorList>
            <person name="Varghese N."/>
            <person name="Submissions S."/>
        </authorList>
    </citation>
    <scope>NUCLEOTIDE SEQUENCE [LARGE SCALE GENOMIC DNA]</scope>
    <source>
        <strain evidence="2">RKEM611</strain>
    </source>
</reference>
<accession>A0A1Y6B6V8</accession>
<proteinExistence type="predicted"/>
<gene>
    <name evidence="1" type="ORF">SAMN06296036_102194</name>
</gene>
<dbReference type="STRING" id="1513793.SAMN06296036_102194"/>
<evidence type="ECO:0000313" key="1">
    <source>
        <dbReference type="EMBL" id="SME95274.1"/>
    </source>
</evidence>
<dbReference type="AlphaFoldDB" id="A0A1Y6B6V8"/>
<dbReference type="EMBL" id="FWZT01000002">
    <property type="protein sequence ID" value="SME95274.1"/>
    <property type="molecule type" value="Genomic_DNA"/>
</dbReference>
<protein>
    <recommendedName>
        <fullName evidence="3">DUF4262 domain-containing protein</fullName>
    </recommendedName>
</protein>
<name>A0A1Y6B6V8_9BACT</name>
<dbReference type="Pfam" id="PF14081">
    <property type="entry name" value="DUF4262"/>
    <property type="match status" value="1"/>
</dbReference>
<evidence type="ECO:0008006" key="3">
    <source>
        <dbReference type="Google" id="ProtNLM"/>
    </source>
</evidence>
<sequence length="248" mass="28905">MDSESYHCSKGIESEKAIVSDVEEYGCHLCYIPSDGYLPSFAYTIGLHKTYGHPEVIVFGLSKELLCYILNHVHEAVKQGNSFVAQNQYDEFLEGYTVKLIEVAKEHYRDYVGFGGWYYKAFDFPLLQVVWPDKMSVWPWEESFNKDWKFLQPLLDRNIDFKFYEPRNLGVYTTQQVIDGEPVVMVYHNEDGSWEFHSKYDVGEGDEAKLVCLEELVAMDPTLNEIHYLGYRSYATREGVEHSWSIHT</sequence>
<keyword evidence="2" id="KW-1185">Reference proteome</keyword>
<evidence type="ECO:0000313" key="2">
    <source>
        <dbReference type="Proteomes" id="UP000192907"/>
    </source>
</evidence>
<dbReference type="RefSeq" id="WP_132315376.1">
    <property type="nucleotide sequence ID" value="NZ_FWZT01000002.1"/>
</dbReference>